<organism evidence="1 2">
    <name type="scientific">Clostridium combesii</name>
    <dbReference type="NCBI Taxonomy" id="39481"/>
    <lineage>
        <taxon>Bacteria</taxon>
        <taxon>Bacillati</taxon>
        <taxon>Bacillota</taxon>
        <taxon>Clostridia</taxon>
        <taxon>Eubacteriales</taxon>
        <taxon>Clostridiaceae</taxon>
        <taxon>Clostridium</taxon>
    </lineage>
</organism>
<keyword evidence="2" id="KW-1185">Reference proteome</keyword>
<dbReference type="Proteomes" id="UP000231322">
    <property type="component" value="Unassembled WGS sequence"/>
</dbReference>
<reference evidence="1 2" key="1">
    <citation type="submission" date="2017-10" db="EMBL/GenBank/DDBJ databases">
        <title>Reclassification of Eubacterium combesii and discrepancies in the nomenclature of botulinum neurotoxin producing clostridia. Request for an Opinion.</title>
        <authorList>
            <person name="Dobritsa A.P."/>
            <person name="Kutumbaka K.K."/>
            <person name="Samadpour M."/>
        </authorList>
    </citation>
    <scope>NUCLEOTIDE SEQUENCE [LARGE SCALE GENOMIC DNA]</scope>
    <source>
        <strain evidence="1 2">DSM 20696</strain>
    </source>
</reference>
<proteinExistence type="predicted"/>
<evidence type="ECO:0000313" key="1">
    <source>
        <dbReference type="EMBL" id="PIH00821.1"/>
    </source>
</evidence>
<gene>
    <name evidence="1" type="ORF">CS538_16545</name>
</gene>
<protein>
    <submittedName>
        <fullName evidence="1">Uncharacterized protein</fullName>
    </submittedName>
</protein>
<accession>A0A2G7H6V4</accession>
<dbReference type="EMBL" id="PEIK01000017">
    <property type="protein sequence ID" value="PIH00821.1"/>
    <property type="molecule type" value="Genomic_DNA"/>
</dbReference>
<dbReference type="AlphaFoldDB" id="A0A2G7H6V4"/>
<name>A0A2G7H6V4_9CLOT</name>
<evidence type="ECO:0000313" key="2">
    <source>
        <dbReference type="Proteomes" id="UP000231322"/>
    </source>
</evidence>
<sequence>MHKNKINNINKKTKGTIELVKKYGYDTKQALHSYKLLDFLERYENTSFKAFKKALYYKDWEK</sequence>
<comment type="caution">
    <text evidence="1">The sequence shown here is derived from an EMBL/GenBank/DDBJ whole genome shotgun (WGS) entry which is preliminary data.</text>
</comment>